<evidence type="ECO:0000259" key="2">
    <source>
        <dbReference type="Pfam" id="PF20250"/>
    </source>
</evidence>
<dbReference type="OrthoDB" id="9816426at2"/>
<dbReference type="Proteomes" id="UP000294545">
    <property type="component" value="Unassembled WGS sequence"/>
</dbReference>
<proteinExistence type="predicted"/>
<feature type="domain" description="Flagellar Assembly Protein A N-terminal region" evidence="2">
    <location>
        <begin position="81"/>
        <end position="252"/>
    </location>
</feature>
<dbReference type="EMBL" id="SMGQ01000011">
    <property type="protein sequence ID" value="TCK97920.1"/>
    <property type="molecule type" value="Genomic_DNA"/>
</dbReference>
<organism evidence="3 4">
    <name type="scientific">Natranaerovirga hydrolytica</name>
    <dbReference type="NCBI Taxonomy" id="680378"/>
    <lineage>
        <taxon>Bacteria</taxon>
        <taxon>Bacillati</taxon>
        <taxon>Bacillota</taxon>
        <taxon>Clostridia</taxon>
        <taxon>Lachnospirales</taxon>
        <taxon>Natranaerovirgaceae</taxon>
        <taxon>Natranaerovirga</taxon>
    </lineage>
</organism>
<dbReference type="InterPro" id="IPR036145">
    <property type="entry name" value="MinC_C_sf"/>
</dbReference>
<dbReference type="InterPro" id="IPR005646">
    <property type="entry name" value="FapA"/>
</dbReference>
<dbReference type="PANTHER" id="PTHR38032">
    <property type="entry name" value="POLYMERASE-RELATED"/>
    <property type="match status" value="1"/>
</dbReference>
<keyword evidence="4" id="KW-1185">Reference proteome</keyword>
<reference evidence="3 4" key="1">
    <citation type="submission" date="2019-03" db="EMBL/GenBank/DDBJ databases">
        <title>Genomic Encyclopedia of Type Strains, Phase IV (KMG-IV): sequencing the most valuable type-strain genomes for metagenomic binning, comparative biology and taxonomic classification.</title>
        <authorList>
            <person name="Goeker M."/>
        </authorList>
    </citation>
    <scope>NUCLEOTIDE SEQUENCE [LARGE SCALE GENOMIC DNA]</scope>
    <source>
        <strain evidence="3 4">DSM 24176</strain>
    </source>
</reference>
<dbReference type="PANTHER" id="PTHR38032:SF1">
    <property type="entry name" value="RNA-BINDING PROTEIN KHPB N-TERMINAL DOMAIN-CONTAINING PROTEIN"/>
    <property type="match status" value="1"/>
</dbReference>
<evidence type="ECO:0000313" key="3">
    <source>
        <dbReference type="EMBL" id="TCK97920.1"/>
    </source>
</evidence>
<sequence>MEVYDGYFEVINKKENGTYLKIFKKKKEGKDVDFFTIINYLDSKGFENYDEEKIRETLDNLKEDIEIKISNKIIESIDEAIEIIVSEDRLKAYVRFAPPIGEGKILTKVDVIDILSKNNITYGVNEDEISAIIESKVYFNDYLIAQGKEPQEGKDAVIKYYFSTNTNTKPKENDDGSVDFHQLNIINNVKDGDLLAELIPAVEGEHGIDVYGNKIKVKSVKRLSLKPGKNVELSEDKLKLFARKDGDVKVEDGKVIVYDYFEVPADVDSSTGNIDFNGTVVVRGNVRTGYIIKAKGDIEVYGVVEGATLISEGEVILRRGIQGMGKGRIEAQGNLISKFIENSTVKVRGFIHSEAILHSNVTAKNEIIVDGKKGMVTGGEVRSGTEVQAKTLGSHMGTVTNVEVGVDPTIIDEYNQAEKDIKNIKEEQVKMDQIIKLLKSKQQKNGTLDPDKLKMLQDATRNKIFLQGKLKTSMKKHQDLDELLENQDMGKVKVMNKVYPGVRITICNAKLFVKDENHYCTYYKDRADIKTTSYA</sequence>
<dbReference type="InterPro" id="IPR046865">
    <property type="entry name" value="FapA_b_solenoid"/>
</dbReference>
<name>A0A4R1MZ85_9FIRM</name>
<comment type="caution">
    <text evidence="3">The sequence shown here is derived from an EMBL/GenBank/DDBJ whole genome shotgun (WGS) entry which is preliminary data.</text>
</comment>
<dbReference type="Pfam" id="PF20250">
    <property type="entry name" value="FapA_N"/>
    <property type="match status" value="1"/>
</dbReference>
<protein>
    <recommendedName>
        <fullName evidence="2">Flagellar Assembly Protein A N-terminal region domain-containing protein</fullName>
    </recommendedName>
</protein>
<dbReference type="SUPFAM" id="SSF63848">
    <property type="entry name" value="Cell-division inhibitor MinC, C-terminal domain"/>
    <property type="match status" value="1"/>
</dbReference>
<keyword evidence="1" id="KW-0175">Coiled coil</keyword>
<gene>
    <name evidence="3" type="ORF">EDC19_0322</name>
</gene>
<dbReference type="AlphaFoldDB" id="A0A4R1MZ85"/>
<dbReference type="RefSeq" id="WP_132279523.1">
    <property type="nucleotide sequence ID" value="NZ_SMGQ01000011.1"/>
</dbReference>
<accession>A0A4R1MZ85</accession>
<evidence type="ECO:0000313" key="4">
    <source>
        <dbReference type="Proteomes" id="UP000294545"/>
    </source>
</evidence>
<evidence type="ECO:0000256" key="1">
    <source>
        <dbReference type="SAM" id="Coils"/>
    </source>
</evidence>
<dbReference type="GO" id="GO:0000902">
    <property type="term" value="P:cell morphogenesis"/>
    <property type="evidence" value="ECO:0007669"/>
    <property type="project" value="InterPro"/>
</dbReference>
<feature type="coiled-coil region" evidence="1">
    <location>
        <begin position="414"/>
        <end position="444"/>
    </location>
</feature>
<dbReference type="InterPro" id="IPR046866">
    <property type="entry name" value="FapA_N"/>
</dbReference>
<dbReference type="Pfam" id="PF03961">
    <property type="entry name" value="FapA"/>
    <property type="match status" value="1"/>
</dbReference>